<reference evidence="2" key="1">
    <citation type="submission" date="2023-08" db="EMBL/GenBank/DDBJ databases">
        <title>A de novo genome assembly of Solanum verrucosum Schlechtendal, a Mexican diploid species geographically isolated from the other diploid A-genome species in potato relatives.</title>
        <authorList>
            <person name="Hosaka K."/>
        </authorList>
    </citation>
    <scope>NUCLEOTIDE SEQUENCE</scope>
    <source>
        <tissue evidence="2">Young leaves</tissue>
    </source>
</reference>
<keyword evidence="1" id="KW-1133">Transmembrane helix</keyword>
<dbReference type="Proteomes" id="UP001234989">
    <property type="component" value="Chromosome 10"/>
</dbReference>
<keyword evidence="1" id="KW-0472">Membrane</keyword>
<evidence type="ECO:0000313" key="3">
    <source>
        <dbReference type="Proteomes" id="UP001234989"/>
    </source>
</evidence>
<name>A0AAF0UQM9_SOLVR</name>
<dbReference type="EMBL" id="CP133621">
    <property type="protein sequence ID" value="WMV50244.1"/>
    <property type="molecule type" value="Genomic_DNA"/>
</dbReference>
<dbReference type="AlphaFoldDB" id="A0AAF0UQM9"/>
<organism evidence="2 3">
    <name type="scientific">Solanum verrucosum</name>
    <dbReference type="NCBI Taxonomy" id="315347"/>
    <lineage>
        <taxon>Eukaryota</taxon>
        <taxon>Viridiplantae</taxon>
        <taxon>Streptophyta</taxon>
        <taxon>Embryophyta</taxon>
        <taxon>Tracheophyta</taxon>
        <taxon>Spermatophyta</taxon>
        <taxon>Magnoliopsida</taxon>
        <taxon>eudicotyledons</taxon>
        <taxon>Gunneridae</taxon>
        <taxon>Pentapetalae</taxon>
        <taxon>asterids</taxon>
        <taxon>lamiids</taxon>
        <taxon>Solanales</taxon>
        <taxon>Solanaceae</taxon>
        <taxon>Solanoideae</taxon>
        <taxon>Solaneae</taxon>
        <taxon>Solanum</taxon>
    </lineage>
</organism>
<gene>
    <name evidence="2" type="ORF">MTR67_043629</name>
</gene>
<sequence length="43" mass="5147">MWQLNSLKSFVSINIATPVRQHLNHLYLLCFLISIFFVFSLEY</sequence>
<accession>A0AAF0UQM9</accession>
<proteinExistence type="predicted"/>
<protein>
    <submittedName>
        <fullName evidence="2">Uncharacterized protein</fullName>
    </submittedName>
</protein>
<keyword evidence="3" id="KW-1185">Reference proteome</keyword>
<evidence type="ECO:0000256" key="1">
    <source>
        <dbReference type="SAM" id="Phobius"/>
    </source>
</evidence>
<keyword evidence="1" id="KW-0812">Transmembrane</keyword>
<feature type="transmembrane region" description="Helical" evidence="1">
    <location>
        <begin position="25"/>
        <end position="41"/>
    </location>
</feature>
<evidence type="ECO:0000313" key="2">
    <source>
        <dbReference type="EMBL" id="WMV50244.1"/>
    </source>
</evidence>